<comment type="caution">
    <text evidence="1">The sequence shown here is derived from an EMBL/GenBank/DDBJ whole genome shotgun (WGS) entry which is preliminary data.</text>
</comment>
<accession>A0ABD6AE80</accession>
<dbReference type="RefSeq" id="WP_276306516.1">
    <property type="nucleotide sequence ID" value="NZ_CP119993.1"/>
</dbReference>
<dbReference type="Proteomes" id="UP001596547">
    <property type="component" value="Unassembled WGS sequence"/>
</dbReference>
<reference evidence="1 2" key="1">
    <citation type="journal article" date="2019" name="Int. J. Syst. Evol. Microbiol.">
        <title>The Global Catalogue of Microorganisms (GCM) 10K type strain sequencing project: providing services to taxonomists for standard genome sequencing and annotation.</title>
        <authorList>
            <consortium name="The Broad Institute Genomics Platform"/>
            <consortium name="The Broad Institute Genome Sequencing Center for Infectious Disease"/>
            <person name="Wu L."/>
            <person name="Ma J."/>
        </authorList>
    </citation>
    <scope>NUCLEOTIDE SEQUENCE [LARGE SCALE GENOMIC DNA]</scope>
    <source>
        <strain evidence="1 2">PSR21</strain>
    </source>
</reference>
<dbReference type="SUPFAM" id="SSF56801">
    <property type="entry name" value="Acetyl-CoA synthetase-like"/>
    <property type="match status" value="1"/>
</dbReference>
<dbReference type="PANTHER" id="PTHR43845">
    <property type="entry name" value="BLR5969 PROTEIN"/>
    <property type="match status" value="1"/>
</dbReference>
<dbReference type="Gene3D" id="3.40.50.12780">
    <property type="entry name" value="N-terminal domain of ligase-like"/>
    <property type="match status" value="1"/>
</dbReference>
<dbReference type="GeneID" id="79317166"/>
<sequence>MVASHATDAFNAEREFMDRAEIADRQERMLREKVRHAYENTEHYRERFDEEGIDPSDVRTIDDYQRLVPTMLKEDVRGKRSVEDPFGGFLAVDRDELDYLHTSTGTTGTPTFMPVREEEVRAGGELLARTLYPHGLESGDVALNAGLYYHLYSRMMESAYRDHLDMVHFNRGGLPFEVEGDLGEDAELWEMADPAVINMTHSSLQKATTLLQEHDVDPAEAFPSLRAVVTAGAVVTGTARRRLEEFWGVPLVEQGGPTDQLAFVGTFCEERTEGWGHFFEDQGFNEVLDLDTLEPVAEGERGEHTYTTFHLDSTPYLRWRSEDAGVHGGYDCSCGRCHMRTQILGRTVQEVNVRDRSVFPRDFEVVRDEHGHPEAPYQLVRQAKQPQDLLRVLFSADVSDEKRAAIAADLAENLGLDDDAVELEHIEQDDIPMKGQWKYRLIREEGEE</sequence>
<keyword evidence="2" id="KW-1185">Reference proteome</keyword>
<dbReference type="EMBL" id="JBHTBF010000003">
    <property type="protein sequence ID" value="MFC7318645.1"/>
    <property type="molecule type" value="Genomic_DNA"/>
</dbReference>
<name>A0ABD6AE80_9EURY</name>
<proteinExistence type="predicted"/>
<organism evidence="1 2">
    <name type="scientific">Halomarina halobia</name>
    <dbReference type="NCBI Taxonomy" id="3033386"/>
    <lineage>
        <taxon>Archaea</taxon>
        <taxon>Methanobacteriati</taxon>
        <taxon>Methanobacteriota</taxon>
        <taxon>Stenosarchaea group</taxon>
        <taxon>Halobacteria</taxon>
        <taxon>Halobacteriales</taxon>
        <taxon>Natronomonadaceae</taxon>
        <taxon>Halomarina</taxon>
    </lineage>
</organism>
<dbReference type="InterPro" id="IPR042099">
    <property type="entry name" value="ANL_N_sf"/>
</dbReference>
<evidence type="ECO:0000313" key="2">
    <source>
        <dbReference type="Proteomes" id="UP001596547"/>
    </source>
</evidence>
<dbReference type="PANTHER" id="PTHR43845:SF1">
    <property type="entry name" value="BLR5969 PROTEIN"/>
    <property type="match status" value="1"/>
</dbReference>
<dbReference type="AlphaFoldDB" id="A0ABD6AE80"/>
<gene>
    <name evidence="1" type="ORF">ACFQPE_17870</name>
</gene>
<protein>
    <submittedName>
        <fullName evidence="1">Phenylacetate--CoA ligase family protein</fullName>
    </submittedName>
</protein>
<evidence type="ECO:0000313" key="1">
    <source>
        <dbReference type="EMBL" id="MFC7318645.1"/>
    </source>
</evidence>
<keyword evidence="1" id="KW-0436">Ligase</keyword>
<dbReference type="GO" id="GO:0016874">
    <property type="term" value="F:ligase activity"/>
    <property type="evidence" value="ECO:0007669"/>
    <property type="project" value="UniProtKB-KW"/>
</dbReference>